<gene>
    <name evidence="2" type="ORF">M427DRAFT_132806</name>
</gene>
<reference evidence="2 3" key="1">
    <citation type="journal article" date="2015" name="Genome Biol. Evol.">
        <title>Phylogenomic analyses indicate that early fungi evolved digesting cell walls of algal ancestors of land plants.</title>
        <authorList>
            <person name="Chang Y."/>
            <person name="Wang S."/>
            <person name="Sekimoto S."/>
            <person name="Aerts A.L."/>
            <person name="Choi C."/>
            <person name="Clum A."/>
            <person name="LaButti K.M."/>
            <person name="Lindquist E.A."/>
            <person name="Yee Ngan C."/>
            <person name="Ohm R.A."/>
            <person name="Salamov A.A."/>
            <person name="Grigoriev I.V."/>
            <person name="Spatafora J.W."/>
            <person name="Berbee M.L."/>
        </authorList>
    </citation>
    <scope>NUCLEOTIDE SEQUENCE [LARGE SCALE GENOMIC DNA]</scope>
    <source>
        <strain evidence="2 3">JEL478</strain>
    </source>
</reference>
<dbReference type="AlphaFoldDB" id="A0A139ANY6"/>
<evidence type="ECO:0000256" key="1">
    <source>
        <dbReference type="SAM" id="MobiDB-lite"/>
    </source>
</evidence>
<evidence type="ECO:0000313" key="3">
    <source>
        <dbReference type="Proteomes" id="UP000070544"/>
    </source>
</evidence>
<name>A0A139ANY6_GONPJ</name>
<feature type="region of interest" description="Disordered" evidence="1">
    <location>
        <begin position="50"/>
        <end position="71"/>
    </location>
</feature>
<proteinExistence type="predicted"/>
<dbReference type="EMBL" id="KQ965742">
    <property type="protein sequence ID" value="KXS18471.1"/>
    <property type="molecule type" value="Genomic_DNA"/>
</dbReference>
<evidence type="ECO:0000313" key="2">
    <source>
        <dbReference type="EMBL" id="KXS18471.1"/>
    </source>
</evidence>
<protein>
    <submittedName>
        <fullName evidence="2">Uncharacterized protein</fullName>
    </submittedName>
</protein>
<dbReference type="Proteomes" id="UP000070544">
    <property type="component" value="Unassembled WGS sequence"/>
</dbReference>
<keyword evidence="3" id="KW-1185">Reference proteome</keyword>
<accession>A0A139ANY6</accession>
<organism evidence="2 3">
    <name type="scientific">Gonapodya prolifera (strain JEL478)</name>
    <name type="common">Monoblepharis prolifera</name>
    <dbReference type="NCBI Taxonomy" id="1344416"/>
    <lineage>
        <taxon>Eukaryota</taxon>
        <taxon>Fungi</taxon>
        <taxon>Fungi incertae sedis</taxon>
        <taxon>Chytridiomycota</taxon>
        <taxon>Chytridiomycota incertae sedis</taxon>
        <taxon>Monoblepharidomycetes</taxon>
        <taxon>Monoblepharidales</taxon>
        <taxon>Gonapodyaceae</taxon>
        <taxon>Gonapodya</taxon>
    </lineage>
</organism>
<feature type="region of interest" description="Disordered" evidence="1">
    <location>
        <begin position="17"/>
        <end position="36"/>
    </location>
</feature>
<sequence length="71" mass="7927">MFIDWWTERLNHRCAQPKFTEPDEPGRPRASYNLDPTPIEVVSRGVHRLNAGRGVGGASRLSGLKAPRGDE</sequence>